<accession>A0ABY5Z8D6</accession>
<evidence type="ECO:0000256" key="1">
    <source>
        <dbReference type="SAM" id="MobiDB-lite"/>
    </source>
</evidence>
<protein>
    <submittedName>
        <fullName evidence="3">PQQ-dependent sugar dehydrogenase</fullName>
    </submittedName>
</protein>
<dbReference type="Gene3D" id="2.120.10.30">
    <property type="entry name" value="TolB, C-terminal domain"/>
    <property type="match status" value="1"/>
</dbReference>
<evidence type="ECO:0000259" key="2">
    <source>
        <dbReference type="Pfam" id="PF07995"/>
    </source>
</evidence>
<proteinExistence type="predicted"/>
<dbReference type="InterPro" id="IPR011042">
    <property type="entry name" value="6-blade_b-propeller_TolB-like"/>
</dbReference>
<name>A0ABY5Z8D6_9ACTN</name>
<evidence type="ECO:0000313" key="3">
    <source>
        <dbReference type="EMBL" id="UWZ38117.1"/>
    </source>
</evidence>
<dbReference type="Pfam" id="PF07995">
    <property type="entry name" value="GSDH"/>
    <property type="match status" value="1"/>
</dbReference>
<reference evidence="3" key="1">
    <citation type="submission" date="2021-04" db="EMBL/GenBank/DDBJ databases">
        <title>Biosynthetic gene clusters of Dactylosporangioum roseum.</title>
        <authorList>
            <person name="Hartkoorn R.C."/>
            <person name="Beaudoing E."/>
            <person name="Hot D."/>
            <person name="Moureu S."/>
        </authorList>
    </citation>
    <scope>NUCLEOTIDE SEQUENCE</scope>
    <source>
        <strain evidence="3">NRRL B-16295</strain>
    </source>
</reference>
<dbReference type="PANTHER" id="PTHR19328:SF13">
    <property type="entry name" value="HIPL1 PROTEIN"/>
    <property type="match status" value="1"/>
</dbReference>
<gene>
    <name evidence="3" type="ORF">Drose_07635</name>
</gene>
<dbReference type="PANTHER" id="PTHR19328">
    <property type="entry name" value="HEDGEHOG-INTERACTING PROTEIN"/>
    <property type="match status" value="1"/>
</dbReference>
<keyword evidence="4" id="KW-1185">Reference proteome</keyword>
<dbReference type="SUPFAM" id="SSF50952">
    <property type="entry name" value="Soluble quinoprotein glucose dehydrogenase"/>
    <property type="match status" value="1"/>
</dbReference>
<dbReference type="EMBL" id="CP073721">
    <property type="protein sequence ID" value="UWZ38117.1"/>
    <property type="molecule type" value="Genomic_DNA"/>
</dbReference>
<dbReference type="Proteomes" id="UP001058271">
    <property type="component" value="Chromosome"/>
</dbReference>
<evidence type="ECO:0000313" key="4">
    <source>
        <dbReference type="Proteomes" id="UP001058271"/>
    </source>
</evidence>
<sequence length="400" mass="41768">MMSGDASLGRVSARTYRHIGRSLIAAVATVLALGACSFGPPPPDELGSPPKLSPYPTVSGSGGAEGGGQTEVATTVLAKGLAVPWGIAFLPDGSALVTERDSKRLLKVGKESTSDGLQVAELQKIGDAVPGGEGGLMGIAVSPDYETDKTVFVYYTAKDDNRVGKFVLGQQPTPILTGIPKSTIHNGGQIHFGPDGFLYVSTGDGARPETAQDLNSLGGKILRVQPDGKPAPGNPFGTAVYSYGHRNVQGFTWDDSKRLYAVEFGAGNWDEINMIEAGKNYGWPAVEGKGSDPKYVNPIQVWKTDEASCSGLTYVDGYLVASCLKGARLYVMQVTQAGGIFGAPTALLKGAHGRLRAAQLAPDGSVWISTSNKDGRGTPKADDDKLLRIVISNVGEAGKS</sequence>
<dbReference type="InterPro" id="IPR012938">
    <property type="entry name" value="Glc/Sorbosone_DH"/>
</dbReference>
<dbReference type="InterPro" id="IPR011041">
    <property type="entry name" value="Quinoprot_gluc/sorb_DH_b-prop"/>
</dbReference>
<feature type="region of interest" description="Disordered" evidence="1">
    <location>
        <begin position="42"/>
        <end position="68"/>
    </location>
</feature>
<feature type="domain" description="Glucose/Sorbosone dehydrogenase" evidence="2">
    <location>
        <begin position="82"/>
        <end position="376"/>
    </location>
</feature>
<organism evidence="3 4">
    <name type="scientific">Dactylosporangium roseum</name>
    <dbReference type="NCBI Taxonomy" id="47989"/>
    <lineage>
        <taxon>Bacteria</taxon>
        <taxon>Bacillati</taxon>
        <taxon>Actinomycetota</taxon>
        <taxon>Actinomycetes</taxon>
        <taxon>Micromonosporales</taxon>
        <taxon>Micromonosporaceae</taxon>
        <taxon>Dactylosporangium</taxon>
    </lineage>
</organism>